<dbReference type="RefSeq" id="WP_143896663.1">
    <property type="nucleotide sequence ID" value="NZ_VJND01000017.1"/>
</dbReference>
<evidence type="ECO:0008006" key="4">
    <source>
        <dbReference type="Google" id="ProtNLM"/>
    </source>
</evidence>
<dbReference type="Pfam" id="PF08895">
    <property type="entry name" value="DUF1840"/>
    <property type="match status" value="1"/>
</dbReference>
<protein>
    <recommendedName>
        <fullName evidence="4">DUF1840 domain-containing protein</fullName>
    </recommendedName>
</protein>
<feature type="compositionally biased region" description="Basic and acidic residues" evidence="1">
    <location>
        <begin position="60"/>
        <end position="78"/>
    </location>
</feature>
<reference evidence="2 3" key="1">
    <citation type="submission" date="2019-07" db="EMBL/GenBank/DDBJ databases">
        <title>Tepidimonas sediminis YIM 72259 draft genome.</title>
        <authorList>
            <person name="Da Costa M.S."/>
            <person name="Froufe H.J.C."/>
            <person name="Egas C."/>
            <person name="Albuquerque L."/>
        </authorList>
    </citation>
    <scope>NUCLEOTIDE SEQUENCE [LARGE SCALE GENOMIC DNA]</scope>
    <source>
        <strain evidence="2 3">YIM 72259</strain>
    </source>
</reference>
<accession>A0A554WIS6</accession>
<dbReference type="AlphaFoldDB" id="A0A554WIS6"/>
<dbReference type="Proteomes" id="UP000320225">
    <property type="component" value="Unassembled WGS sequence"/>
</dbReference>
<evidence type="ECO:0000313" key="3">
    <source>
        <dbReference type="Proteomes" id="UP000320225"/>
    </source>
</evidence>
<sequence length="109" mass="12189">MLYRFKSKATADVVMLEPNGRRVLEILGKDPQAPGIVLPEQIPAAIEALRAAVAAEEAEEAHQREEARARGEEPLEPPQERVPLRVRVAPFIDMLQRCQHEGCEIVWGV</sequence>
<keyword evidence="3" id="KW-1185">Reference proteome</keyword>
<proteinExistence type="predicted"/>
<dbReference type="OrthoDB" id="5296629at2"/>
<dbReference type="InterPro" id="IPR014991">
    <property type="entry name" value="DUF1840"/>
</dbReference>
<evidence type="ECO:0000256" key="1">
    <source>
        <dbReference type="SAM" id="MobiDB-lite"/>
    </source>
</evidence>
<comment type="caution">
    <text evidence="2">The sequence shown here is derived from an EMBL/GenBank/DDBJ whole genome shotgun (WGS) entry which is preliminary data.</text>
</comment>
<dbReference type="EMBL" id="VJND01000017">
    <property type="protein sequence ID" value="TSE23455.1"/>
    <property type="molecule type" value="Genomic_DNA"/>
</dbReference>
<gene>
    <name evidence="2" type="ORF">Tsedi_02236</name>
</gene>
<evidence type="ECO:0000313" key="2">
    <source>
        <dbReference type="EMBL" id="TSE23455.1"/>
    </source>
</evidence>
<organism evidence="2 3">
    <name type="scientific">Tepidimonas sediminis</name>
    <dbReference type="NCBI Taxonomy" id="2588941"/>
    <lineage>
        <taxon>Bacteria</taxon>
        <taxon>Pseudomonadati</taxon>
        <taxon>Pseudomonadota</taxon>
        <taxon>Betaproteobacteria</taxon>
        <taxon>Burkholderiales</taxon>
        <taxon>Tepidimonas</taxon>
    </lineage>
</organism>
<feature type="region of interest" description="Disordered" evidence="1">
    <location>
        <begin position="57"/>
        <end position="78"/>
    </location>
</feature>
<name>A0A554WIS6_9BURK</name>